<dbReference type="AlphaFoldDB" id="A0AAV0U0I6"/>
<protein>
    <submittedName>
        <fullName evidence="2">Uncharacterized protein</fullName>
    </submittedName>
</protein>
<organism evidence="2 3">
    <name type="scientific">Hyaloperonospora brassicae</name>
    <name type="common">Brassica downy mildew</name>
    <name type="synonym">Peronospora brassicae</name>
    <dbReference type="NCBI Taxonomy" id="162125"/>
    <lineage>
        <taxon>Eukaryota</taxon>
        <taxon>Sar</taxon>
        <taxon>Stramenopiles</taxon>
        <taxon>Oomycota</taxon>
        <taxon>Peronosporomycetes</taxon>
        <taxon>Peronosporales</taxon>
        <taxon>Peronosporaceae</taxon>
        <taxon>Hyaloperonospora</taxon>
    </lineage>
</organism>
<feature type="region of interest" description="Disordered" evidence="1">
    <location>
        <begin position="351"/>
        <end position="377"/>
    </location>
</feature>
<evidence type="ECO:0000313" key="2">
    <source>
        <dbReference type="EMBL" id="CAI5730415.1"/>
    </source>
</evidence>
<feature type="compositionally biased region" description="Pro residues" evidence="1">
    <location>
        <begin position="89"/>
        <end position="105"/>
    </location>
</feature>
<evidence type="ECO:0000256" key="1">
    <source>
        <dbReference type="SAM" id="MobiDB-lite"/>
    </source>
</evidence>
<name>A0AAV0U0I6_HYABA</name>
<evidence type="ECO:0000313" key="3">
    <source>
        <dbReference type="Proteomes" id="UP001162031"/>
    </source>
</evidence>
<keyword evidence="3" id="KW-1185">Reference proteome</keyword>
<sequence>MGAGPSLGKFLKSMDDHDLAELVQSAYTLEPHRMEKIFALAKRRYHEGQQQHQQTGDVDTVGPAAVRAALSSPTQPTVLPPELSSPTQPLLPPPALPSPSRPLLPPSVSSSPSRPLLPPFVTTVVTEMARPDPPVETSTAPTSSPSCGVVDPVTAVPSMDGIPDTNDSSMALGGVKDPMNALWTFEGHPLRELQAADKNPQNVSHRALSHQGLLSVDRLVTSGGDTDLSIGAILKPQRGVDAEDYPVMYGSCGRDKRYGRCSVCYFRGLRCNTAHYCACCQRSVCIRPRKYPGEEHHKICWNVLHMDKDMIQRVEKKKKRKLQALTAADTTAAPMAVSRVKSAADTCYNGEADTKDDHRQNNIRGQPAAGLDRGPPAPAIVADVSGAVNL</sequence>
<gene>
    <name evidence="2" type="ORF">HBR001_LOCUS4844</name>
</gene>
<dbReference type="Proteomes" id="UP001162031">
    <property type="component" value="Unassembled WGS sequence"/>
</dbReference>
<dbReference type="EMBL" id="CANTFL010001027">
    <property type="protein sequence ID" value="CAI5730415.1"/>
    <property type="molecule type" value="Genomic_DNA"/>
</dbReference>
<feature type="region of interest" description="Disordered" evidence="1">
    <location>
        <begin position="71"/>
        <end position="116"/>
    </location>
</feature>
<proteinExistence type="predicted"/>
<reference evidence="2" key="1">
    <citation type="submission" date="2022-12" db="EMBL/GenBank/DDBJ databases">
        <authorList>
            <person name="Webb A."/>
        </authorList>
    </citation>
    <scope>NUCLEOTIDE SEQUENCE</scope>
    <source>
        <strain evidence="2">Hp1</strain>
    </source>
</reference>
<accession>A0AAV0U0I6</accession>
<comment type="caution">
    <text evidence="2">The sequence shown here is derived from an EMBL/GenBank/DDBJ whole genome shotgun (WGS) entry which is preliminary data.</text>
</comment>